<dbReference type="Gene3D" id="3.40.50.1000">
    <property type="entry name" value="HAD superfamily/HAD-like"/>
    <property type="match status" value="1"/>
</dbReference>
<sequence>MINTILFDLDGTIMDTNELIISTFLHILNHPDADPLTREHIIPHMGGTLDDQLRTFSGLKDVSELVKGYRAYNLLHHDQMVKPFPYVIEVIQELRARGIKLGVVTTKIRPSTIRVLDLFDLTSSMDYIVTVDDVEHPKPHAEPVLKALAGLNAKAEHTLMVGDSSFDILSAQAAGVKSAGVAWSLKGEETLRGYGPDYILHDMRDLLKLEFQGVDVS</sequence>
<gene>
    <name evidence="1" type="ORF">QD47_04890</name>
</gene>
<reference evidence="1 2" key="1">
    <citation type="submission" date="2014-11" db="EMBL/GenBank/DDBJ databases">
        <title>Draft Genome Sequences of Paenibacillus polymyxa NRRL B-30509 and Paenibacillus terrae NRRL B-30644, Strains from a Poultry Environment that Produce Tridecaptin A and Paenicidins.</title>
        <authorList>
            <person name="van Belkum M.J."/>
            <person name="Lohans C.T."/>
            <person name="Vederas J.C."/>
        </authorList>
    </citation>
    <scope>NUCLEOTIDE SEQUENCE [LARGE SCALE GENOMIC DNA]</scope>
    <source>
        <strain evidence="1 2">NRRL B-30644</strain>
    </source>
</reference>
<dbReference type="NCBIfam" id="TIGR01549">
    <property type="entry name" value="HAD-SF-IA-v1"/>
    <property type="match status" value="1"/>
</dbReference>
<protein>
    <submittedName>
        <fullName evidence="1">Pyrophosphatase</fullName>
    </submittedName>
</protein>
<dbReference type="Gene3D" id="1.10.150.240">
    <property type="entry name" value="Putative phosphatase, domain 2"/>
    <property type="match status" value="1"/>
</dbReference>
<keyword evidence="2" id="KW-1185">Reference proteome</keyword>
<dbReference type="RefSeq" id="WP_044645055.1">
    <property type="nucleotide sequence ID" value="NZ_JTHP01000005.1"/>
</dbReference>
<name>A0A0D7X9Q0_9BACL</name>
<dbReference type="InterPro" id="IPR041492">
    <property type="entry name" value="HAD_2"/>
</dbReference>
<dbReference type="InterPro" id="IPR050155">
    <property type="entry name" value="HAD-like_hydrolase_sf"/>
</dbReference>
<dbReference type="NCBIfam" id="NF009804">
    <property type="entry name" value="PRK13288.1"/>
    <property type="match status" value="1"/>
</dbReference>
<dbReference type="GO" id="GO:0008967">
    <property type="term" value="F:phosphoglycolate phosphatase activity"/>
    <property type="evidence" value="ECO:0007669"/>
    <property type="project" value="TreeGrafter"/>
</dbReference>
<dbReference type="OrthoDB" id="9807630at2"/>
<dbReference type="SFLD" id="SFLDS00003">
    <property type="entry name" value="Haloacid_Dehalogenase"/>
    <property type="match status" value="1"/>
</dbReference>
<dbReference type="SFLD" id="SFLDG01135">
    <property type="entry name" value="C1.5.6:_HAD__Beta-PGM__Phospha"/>
    <property type="match status" value="1"/>
</dbReference>
<dbReference type="SFLD" id="SFLDG01129">
    <property type="entry name" value="C1.5:_HAD__Beta-PGM__Phosphata"/>
    <property type="match status" value="1"/>
</dbReference>
<evidence type="ECO:0000313" key="2">
    <source>
        <dbReference type="Proteomes" id="UP000032534"/>
    </source>
</evidence>
<dbReference type="Pfam" id="PF13419">
    <property type="entry name" value="HAD_2"/>
    <property type="match status" value="1"/>
</dbReference>
<dbReference type="SUPFAM" id="SSF56784">
    <property type="entry name" value="HAD-like"/>
    <property type="match status" value="1"/>
</dbReference>
<dbReference type="InterPro" id="IPR023214">
    <property type="entry name" value="HAD_sf"/>
</dbReference>
<dbReference type="InterPro" id="IPR023198">
    <property type="entry name" value="PGP-like_dom2"/>
</dbReference>
<dbReference type="EMBL" id="JTHP01000005">
    <property type="protein sequence ID" value="KJD46842.1"/>
    <property type="molecule type" value="Genomic_DNA"/>
</dbReference>
<dbReference type="GO" id="GO:0006281">
    <property type="term" value="P:DNA repair"/>
    <property type="evidence" value="ECO:0007669"/>
    <property type="project" value="TreeGrafter"/>
</dbReference>
<dbReference type="NCBIfam" id="TIGR01509">
    <property type="entry name" value="HAD-SF-IA-v3"/>
    <property type="match status" value="1"/>
</dbReference>
<dbReference type="PANTHER" id="PTHR43434:SF26">
    <property type="entry name" value="PYROPHOSPHATASE PPAX"/>
    <property type="match status" value="1"/>
</dbReference>
<dbReference type="GO" id="GO:0005829">
    <property type="term" value="C:cytosol"/>
    <property type="evidence" value="ECO:0007669"/>
    <property type="project" value="TreeGrafter"/>
</dbReference>
<dbReference type="PANTHER" id="PTHR43434">
    <property type="entry name" value="PHOSPHOGLYCOLATE PHOSPHATASE"/>
    <property type="match status" value="1"/>
</dbReference>
<comment type="caution">
    <text evidence="1">The sequence shown here is derived from an EMBL/GenBank/DDBJ whole genome shotgun (WGS) entry which is preliminary data.</text>
</comment>
<dbReference type="InterPro" id="IPR006439">
    <property type="entry name" value="HAD-SF_hydro_IA"/>
</dbReference>
<dbReference type="InterPro" id="IPR036412">
    <property type="entry name" value="HAD-like_sf"/>
</dbReference>
<accession>A0A0D7X9Q0</accession>
<dbReference type="Proteomes" id="UP000032534">
    <property type="component" value="Unassembled WGS sequence"/>
</dbReference>
<proteinExistence type="predicted"/>
<dbReference type="PRINTS" id="PR00413">
    <property type="entry name" value="HADHALOGNASE"/>
</dbReference>
<dbReference type="AlphaFoldDB" id="A0A0D7X9Q0"/>
<dbReference type="FunFam" id="3.40.50.1000:FF:000022">
    <property type="entry name" value="Phosphoglycolate phosphatase"/>
    <property type="match status" value="1"/>
</dbReference>
<evidence type="ECO:0000313" key="1">
    <source>
        <dbReference type="EMBL" id="KJD46842.1"/>
    </source>
</evidence>
<dbReference type="PATRIC" id="fig|159743.3.peg.1048"/>
<organism evidence="1 2">
    <name type="scientific">Paenibacillus terrae</name>
    <dbReference type="NCBI Taxonomy" id="159743"/>
    <lineage>
        <taxon>Bacteria</taxon>
        <taxon>Bacillati</taxon>
        <taxon>Bacillota</taxon>
        <taxon>Bacilli</taxon>
        <taxon>Bacillales</taxon>
        <taxon>Paenibacillaceae</taxon>
        <taxon>Paenibacillus</taxon>
    </lineage>
</organism>